<dbReference type="OrthoDB" id="3365698at2759"/>
<reference evidence="1" key="1">
    <citation type="submission" date="2022-07" db="EMBL/GenBank/DDBJ databases">
        <title>Genome Sequence of Agrocybe chaxingu.</title>
        <authorList>
            <person name="Buettner E."/>
        </authorList>
    </citation>
    <scope>NUCLEOTIDE SEQUENCE</scope>
    <source>
        <strain evidence="1">MP-N11</strain>
    </source>
</reference>
<evidence type="ECO:0000313" key="1">
    <source>
        <dbReference type="EMBL" id="KAJ3510761.1"/>
    </source>
</evidence>
<accession>A0A9W8K3Z3</accession>
<sequence>MAPPTHISVLPPEILGSIFAINANLDVYLEAEEEEGRKSQRLAPDSDDDCPVDSYKEPIHLVDDNELELRRHPLSVTRHSSHVCSSWRWFLLNSPALWGSLIHLDMLLRDATHEWREEVLSRARSSPLDIRGILDAHYQTGMEFFVGILQSKWPQIRRLDVEFRWVVLRLPNAIVDAVTCPAPELVQFSLIGDGRYRLTNFTSDAPHLTSLQLDSNALNLRAPWRRQLRLLSIYTALWGTPPLFSSQEFLDDLRDMTVLESLEIQRTRMVVNVDLEAPIVVLPQLKRLSINDEAAILCAFILRHILPQPGRTLSIYATTDRRHASKPPITTSSPSALAAALHQHFVQCSFGPHVYVAIGSASIQISDNQLERGKGGVNFSFSFDALEDVGSVRSSFLSVFAQGDFQDTTTLQLSIGANHLLPSAQHAALVLLRSFRSVQSLKICGDAFWVMSKLSETHGKEIFPQLRKLKPGCLHSDHSERQTEWKLLVEEFVRFYGLREIWVEGEQADSSFILDIRNQQEQKAKLETVKHLSNLTVAYRGSGKTEYYVCRTDQKVDL</sequence>
<gene>
    <name evidence="1" type="ORF">NLJ89_g4496</name>
</gene>
<keyword evidence="2" id="KW-1185">Reference proteome</keyword>
<proteinExistence type="predicted"/>
<protein>
    <recommendedName>
        <fullName evidence="3">F-box domain-containing protein</fullName>
    </recommendedName>
</protein>
<evidence type="ECO:0000313" key="2">
    <source>
        <dbReference type="Proteomes" id="UP001148786"/>
    </source>
</evidence>
<dbReference type="Proteomes" id="UP001148786">
    <property type="component" value="Unassembled WGS sequence"/>
</dbReference>
<evidence type="ECO:0008006" key="3">
    <source>
        <dbReference type="Google" id="ProtNLM"/>
    </source>
</evidence>
<dbReference type="AlphaFoldDB" id="A0A9W8K3Z3"/>
<comment type="caution">
    <text evidence="1">The sequence shown here is derived from an EMBL/GenBank/DDBJ whole genome shotgun (WGS) entry which is preliminary data.</text>
</comment>
<name>A0A9W8K3Z3_9AGAR</name>
<dbReference type="EMBL" id="JANKHO010000374">
    <property type="protein sequence ID" value="KAJ3510761.1"/>
    <property type="molecule type" value="Genomic_DNA"/>
</dbReference>
<organism evidence="1 2">
    <name type="scientific">Agrocybe chaxingu</name>
    <dbReference type="NCBI Taxonomy" id="84603"/>
    <lineage>
        <taxon>Eukaryota</taxon>
        <taxon>Fungi</taxon>
        <taxon>Dikarya</taxon>
        <taxon>Basidiomycota</taxon>
        <taxon>Agaricomycotina</taxon>
        <taxon>Agaricomycetes</taxon>
        <taxon>Agaricomycetidae</taxon>
        <taxon>Agaricales</taxon>
        <taxon>Agaricineae</taxon>
        <taxon>Strophariaceae</taxon>
        <taxon>Agrocybe</taxon>
    </lineage>
</organism>